<dbReference type="InterPro" id="IPR017871">
    <property type="entry name" value="ABC_transporter-like_CS"/>
</dbReference>
<dbReference type="Proteomes" id="UP000178615">
    <property type="component" value="Unassembled WGS sequence"/>
</dbReference>
<dbReference type="InterPro" id="IPR003593">
    <property type="entry name" value="AAA+_ATPase"/>
</dbReference>
<comment type="caution">
    <text evidence="4">The sequence shown here is derived from an EMBL/GenBank/DDBJ whole genome shotgun (WGS) entry which is preliminary data.</text>
</comment>
<dbReference type="PANTHER" id="PTHR42855:SF1">
    <property type="entry name" value="ABC TRANSPORTER DOMAIN-CONTAINING PROTEIN"/>
    <property type="match status" value="1"/>
</dbReference>
<dbReference type="InterPro" id="IPR051309">
    <property type="entry name" value="ABCF_ATPase"/>
</dbReference>
<dbReference type="GO" id="GO:0005524">
    <property type="term" value="F:ATP binding"/>
    <property type="evidence" value="ECO:0007669"/>
    <property type="project" value="UniProtKB-KW"/>
</dbReference>
<reference evidence="4 5" key="1">
    <citation type="journal article" date="2016" name="Nat. Commun.">
        <title>Thousands of microbial genomes shed light on interconnected biogeochemical processes in an aquifer system.</title>
        <authorList>
            <person name="Anantharaman K."/>
            <person name="Brown C.T."/>
            <person name="Hug L.A."/>
            <person name="Sharon I."/>
            <person name="Castelle C.J."/>
            <person name="Probst A.J."/>
            <person name="Thomas B.C."/>
            <person name="Singh A."/>
            <person name="Wilkins M.J."/>
            <person name="Karaoz U."/>
            <person name="Brodie E.L."/>
            <person name="Williams K.H."/>
            <person name="Hubbard S.S."/>
            <person name="Banfield J.F."/>
        </authorList>
    </citation>
    <scope>NUCLEOTIDE SEQUENCE [LARGE SCALE GENOMIC DNA]</scope>
</reference>
<protein>
    <recommendedName>
        <fullName evidence="3">ABC transporter domain-containing protein</fullName>
    </recommendedName>
</protein>
<keyword evidence="2" id="KW-0067">ATP-binding</keyword>
<dbReference type="InterPro" id="IPR003439">
    <property type="entry name" value="ABC_transporter-like_ATP-bd"/>
</dbReference>
<sequence length="483" mass="56317">MITGNNITKAYGDREIITNINFKIGNGRKIGLVGKNGCGKTTLFKIVNGVEELTEGNLEIHDEILGYIPQEFVFSDELVGEYLEKKLDSKWDFYKIEFLASKLKFVNFDPYQTLKTLSEGQKMKIKLIEALLKDPTALFIDEPTNHLDIEGIMWFEGYIKHLDKTVMMISHDRSFLNHTVDEIWEIDKEQIYRFVGDYDYYKEEKLKLINKWDQEYVLFLKKKAQLETLLENVRKIKDGKKRGRAVSSVKKRIDREIVGNKKEKYETKKVKNIEFESNVHLSKLMIRFENISKAYAQKEVFKDLNFELRGKEKVWLYGPNGAGKTTIVKIIMGMEKPTSGNFKLGNNINVGYFSQVQSDLTSNNTLFEEFVEKTEIYFAKAFGYLNKFLFDKESIQKRIWQLSPGERARFAFAIFAYKNYDLLILDEPDNHLDIETKEVIEKSLNEFKGTLLLVSHDRYFVEMVGVDKVLNLSDGKIKSFESF</sequence>
<dbReference type="AlphaFoldDB" id="A0A1F4UK41"/>
<dbReference type="Gene3D" id="3.40.50.300">
    <property type="entry name" value="P-loop containing nucleotide triphosphate hydrolases"/>
    <property type="match status" value="2"/>
</dbReference>
<dbReference type="Pfam" id="PF00005">
    <property type="entry name" value="ABC_tran"/>
    <property type="match status" value="2"/>
</dbReference>
<keyword evidence="1" id="KW-0547">Nucleotide-binding</keyword>
<proteinExistence type="predicted"/>
<evidence type="ECO:0000313" key="4">
    <source>
        <dbReference type="EMBL" id="OGC45232.1"/>
    </source>
</evidence>
<organism evidence="4 5">
    <name type="scientific">candidate division WWE3 bacterium RBG_19FT_COMBO_34_6</name>
    <dbReference type="NCBI Taxonomy" id="1802612"/>
    <lineage>
        <taxon>Bacteria</taxon>
        <taxon>Katanobacteria</taxon>
    </lineage>
</organism>
<dbReference type="SUPFAM" id="SSF52540">
    <property type="entry name" value="P-loop containing nucleoside triphosphate hydrolases"/>
    <property type="match status" value="2"/>
</dbReference>
<dbReference type="PANTHER" id="PTHR42855">
    <property type="entry name" value="ABC TRANSPORTER ATP-BINDING SUBUNIT"/>
    <property type="match status" value="1"/>
</dbReference>
<gene>
    <name evidence="4" type="ORF">A2V49_01360</name>
</gene>
<dbReference type="EMBL" id="MEUV01000045">
    <property type="protein sequence ID" value="OGC45232.1"/>
    <property type="molecule type" value="Genomic_DNA"/>
</dbReference>
<dbReference type="SMART" id="SM00382">
    <property type="entry name" value="AAA"/>
    <property type="match status" value="2"/>
</dbReference>
<evidence type="ECO:0000313" key="5">
    <source>
        <dbReference type="Proteomes" id="UP000178615"/>
    </source>
</evidence>
<accession>A0A1F4UK41</accession>
<dbReference type="GO" id="GO:0016887">
    <property type="term" value="F:ATP hydrolysis activity"/>
    <property type="evidence" value="ECO:0007669"/>
    <property type="project" value="InterPro"/>
</dbReference>
<evidence type="ECO:0000256" key="2">
    <source>
        <dbReference type="ARBA" id="ARBA00022840"/>
    </source>
</evidence>
<dbReference type="PROSITE" id="PS00211">
    <property type="entry name" value="ABC_TRANSPORTER_1"/>
    <property type="match status" value="1"/>
</dbReference>
<evidence type="ECO:0000259" key="3">
    <source>
        <dbReference type="PROSITE" id="PS50893"/>
    </source>
</evidence>
<dbReference type="NCBIfam" id="NF000355">
    <property type="entry name" value="ribo_prot_ABC_F"/>
    <property type="match status" value="1"/>
</dbReference>
<feature type="domain" description="ABC transporter" evidence="3">
    <location>
        <begin position="286"/>
        <end position="483"/>
    </location>
</feature>
<dbReference type="InterPro" id="IPR027417">
    <property type="entry name" value="P-loop_NTPase"/>
</dbReference>
<evidence type="ECO:0000256" key="1">
    <source>
        <dbReference type="ARBA" id="ARBA00022741"/>
    </source>
</evidence>
<dbReference type="PROSITE" id="PS50893">
    <property type="entry name" value="ABC_TRANSPORTER_2"/>
    <property type="match status" value="2"/>
</dbReference>
<name>A0A1F4UK41_UNCKA</name>
<feature type="domain" description="ABC transporter" evidence="3">
    <location>
        <begin position="2"/>
        <end position="213"/>
    </location>
</feature>
<dbReference type="CDD" id="cd03221">
    <property type="entry name" value="ABCF_EF-3"/>
    <property type="match status" value="2"/>
</dbReference>